<protein>
    <submittedName>
        <fullName evidence="1">Uncharacterized protein</fullName>
    </submittedName>
</protein>
<dbReference type="EMBL" id="GL732550">
    <property type="protein sequence ID" value="EFX79743.1"/>
    <property type="molecule type" value="Genomic_DNA"/>
</dbReference>
<keyword evidence="2" id="KW-1185">Reference proteome</keyword>
<dbReference type="InParanoid" id="E9GKV0"/>
<dbReference type="Proteomes" id="UP000000305">
    <property type="component" value="Unassembled WGS sequence"/>
</dbReference>
<sequence>MARFSNSIEIYNTPPPTPSSVRIHNENRVLLCAVCLFVERQKITAKKERKKEKSRSHKTNCDCLSIASACRTHTRSPNHAHLSYFHPSRFFVIFFFSYFFSSVQRNPRHSALFFSSFHWPHPDRKPIKRIWETGKKAEAI</sequence>
<gene>
    <name evidence="1" type="ORF">DAPPUDRAFT_304283</name>
</gene>
<name>E9GKV0_DAPPU</name>
<accession>E9GKV0</accession>
<evidence type="ECO:0000313" key="2">
    <source>
        <dbReference type="Proteomes" id="UP000000305"/>
    </source>
</evidence>
<proteinExistence type="predicted"/>
<evidence type="ECO:0000313" key="1">
    <source>
        <dbReference type="EMBL" id="EFX79743.1"/>
    </source>
</evidence>
<dbReference type="AlphaFoldDB" id="E9GKV0"/>
<dbReference type="HOGENOM" id="CLU_1837111_0_0_1"/>
<organism evidence="1 2">
    <name type="scientific">Daphnia pulex</name>
    <name type="common">Water flea</name>
    <dbReference type="NCBI Taxonomy" id="6669"/>
    <lineage>
        <taxon>Eukaryota</taxon>
        <taxon>Metazoa</taxon>
        <taxon>Ecdysozoa</taxon>
        <taxon>Arthropoda</taxon>
        <taxon>Crustacea</taxon>
        <taxon>Branchiopoda</taxon>
        <taxon>Diplostraca</taxon>
        <taxon>Cladocera</taxon>
        <taxon>Anomopoda</taxon>
        <taxon>Daphniidae</taxon>
        <taxon>Daphnia</taxon>
    </lineage>
</organism>
<dbReference type="KEGG" id="dpx:DAPPUDRAFT_304283"/>
<reference evidence="1 2" key="1">
    <citation type="journal article" date="2011" name="Science">
        <title>The ecoresponsive genome of Daphnia pulex.</title>
        <authorList>
            <person name="Colbourne J.K."/>
            <person name="Pfrender M.E."/>
            <person name="Gilbert D."/>
            <person name="Thomas W.K."/>
            <person name="Tucker A."/>
            <person name="Oakley T.H."/>
            <person name="Tokishita S."/>
            <person name="Aerts A."/>
            <person name="Arnold G.J."/>
            <person name="Basu M.K."/>
            <person name="Bauer D.J."/>
            <person name="Caceres C.E."/>
            <person name="Carmel L."/>
            <person name="Casola C."/>
            <person name="Choi J.H."/>
            <person name="Detter J.C."/>
            <person name="Dong Q."/>
            <person name="Dusheyko S."/>
            <person name="Eads B.D."/>
            <person name="Frohlich T."/>
            <person name="Geiler-Samerotte K.A."/>
            <person name="Gerlach D."/>
            <person name="Hatcher P."/>
            <person name="Jogdeo S."/>
            <person name="Krijgsveld J."/>
            <person name="Kriventseva E.V."/>
            <person name="Kultz D."/>
            <person name="Laforsch C."/>
            <person name="Lindquist E."/>
            <person name="Lopez J."/>
            <person name="Manak J.R."/>
            <person name="Muller J."/>
            <person name="Pangilinan J."/>
            <person name="Patwardhan R.P."/>
            <person name="Pitluck S."/>
            <person name="Pritham E.J."/>
            <person name="Rechtsteiner A."/>
            <person name="Rho M."/>
            <person name="Rogozin I.B."/>
            <person name="Sakarya O."/>
            <person name="Salamov A."/>
            <person name="Schaack S."/>
            <person name="Shapiro H."/>
            <person name="Shiga Y."/>
            <person name="Skalitzky C."/>
            <person name="Smith Z."/>
            <person name="Souvorov A."/>
            <person name="Sung W."/>
            <person name="Tang Z."/>
            <person name="Tsuchiya D."/>
            <person name="Tu H."/>
            <person name="Vos H."/>
            <person name="Wang M."/>
            <person name="Wolf Y.I."/>
            <person name="Yamagata H."/>
            <person name="Yamada T."/>
            <person name="Ye Y."/>
            <person name="Shaw J.R."/>
            <person name="Andrews J."/>
            <person name="Crease T.J."/>
            <person name="Tang H."/>
            <person name="Lucas S.M."/>
            <person name="Robertson H.M."/>
            <person name="Bork P."/>
            <person name="Koonin E.V."/>
            <person name="Zdobnov E.M."/>
            <person name="Grigoriev I.V."/>
            <person name="Lynch M."/>
            <person name="Boore J.L."/>
        </authorList>
    </citation>
    <scope>NUCLEOTIDE SEQUENCE [LARGE SCALE GENOMIC DNA]</scope>
</reference>